<protein>
    <submittedName>
        <fullName evidence="1">Uncharacterized protein</fullName>
    </submittedName>
</protein>
<evidence type="ECO:0000313" key="1">
    <source>
        <dbReference type="EMBL" id="CAD7233677.1"/>
    </source>
</evidence>
<name>A0A7R8ZVY4_9CRUS</name>
<organism evidence="1">
    <name type="scientific">Cyprideis torosa</name>
    <dbReference type="NCBI Taxonomy" id="163714"/>
    <lineage>
        <taxon>Eukaryota</taxon>
        <taxon>Metazoa</taxon>
        <taxon>Ecdysozoa</taxon>
        <taxon>Arthropoda</taxon>
        <taxon>Crustacea</taxon>
        <taxon>Oligostraca</taxon>
        <taxon>Ostracoda</taxon>
        <taxon>Podocopa</taxon>
        <taxon>Podocopida</taxon>
        <taxon>Cytherocopina</taxon>
        <taxon>Cytheroidea</taxon>
        <taxon>Cytherideidae</taxon>
        <taxon>Cyprideis</taxon>
    </lineage>
</organism>
<reference evidence="1" key="1">
    <citation type="submission" date="2020-11" db="EMBL/GenBank/DDBJ databases">
        <authorList>
            <person name="Tran Van P."/>
        </authorList>
    </citation>
    <scope>NUCLEOTIDE SEQUENCE</scope>
</reference>
<dbReference type="OrthoDB" id="6377863at2759"/>
<proteinExistence type="predicted"/>
<dbReference type="AlphaFoldDB" id="A0A7R8ZVY4"/>
<gene>
    <name evidence="1" type="ORF">CTOB1V02_LOCUS11498</name>
</gene>
<accession>A0A7R8ZVY4</accession>
<dbReference type="EMBL" id="OB666746">
    <property type="protein sequence ID" value="CAD7233677.1"/>
    <property type="molecule type" value="Genomic_DNA"/>
</dbReference>
<sequence>MVEMKSQVLFSLLVVIALTSTTGTALVTWSRYSPQPRRLAELPPTWQPLDTEDKCNGQGSFYGTRYMRSGDRAVILIFDANVTWSRYSPQPRRLAELPPTWQPLDTEDKCNGQGSFYGTRYMRSGDRAVILIFDANGYIAGIQTSVNPTIPPDVYSFADSEWHTPEDIDGTTWYTTTAYFVSNVPETVCAGRSSEDFDRDGTGDLLQFYMKDGTFLEVPNNEADIVNTPWDLGTCFISMGVHYWYDSFEITDDCQEFKPAFLLYNGGVLKGWGWASFGDYESDTYENQPPGSTIVAFMDPVPPCITQLGAEYGLTTQHVFFRDEIEMVC</sequence>